<evidence type="ECO:0000313" key="1">
    <source>
        <dbReference type="EMBL" id="KYC64828.1"/>
    </source>
</evidence>
<name>A0A150K6I2_HEYCO</name>
<sequence>MHPQPEKYIIRDFDFLHALLLDFPTFITVFNVINGWHFHSDTTSGKCA</sequence>
<proteinExistence type="predicted"/>
<dbReference type="EMBL" id="LQYG01000023">
    <property type="protein sequence ID" value="KYC64828.1"/>
    <property type="molecule type" value="Genomic_DNA"/>
</dbReference>
<dbReference type="Proteomes" id="UP000075288">
    <property type="component" value="Unassembled WGS sequence"/>
</dbReference>
<gene>
    <name evidence="1" type="ORF">B4098_0500</name>
</gene>
<comment type="caution">
    <text evidence="1">The sequence shown here is derived from an EMBL/GenBank/DDBJ whole genome shotgun (WGS) entry which is preliminary data.</text>
</comment>
<protein>
    <submittedName>
        <fullName evidence="1">Uncharacterized protein</fullName>
    </submittedName>
</protein>
<dbReference type="PATRIC" id="fig|1398.26.peg.1692"/>
<dbReference type="AlphaFoldDB" id="A0A150K6I2"/>
<organism evidence="1 2">
    <name type="scientific">Heyndrickxia coagulans</name>
    <name type="common">Weizmannia coagulans</name>
    <dbReference type="NCBI Taxonomy" id="1398"/>
    <lineage>
        <taxon>Bacteria</taxon>
        <taxon>Bacillati</taxon>
        <taxon>Bacillota</taxon>
        <taxon>Bacilli</taxon>
        <taxon>Bacillales</taxon>
        <taxon>Bacillaceae</taxon>
        <taxon>Heyndrickxia</taxon>
    </lineage>
</organism>
<evidence type="ECO:0000313" key="2">
    <source>
        <dbReference type="Proteomes" id="UP000075288"/>
    </source>
</evidence>
<reference evidence="1 2" key="1">
    <citation type="submission" date="2016-01" db="EMBL/GenBank/DDBJ databases">
        <title>Genome Sequences of Twelve Sporeforming Bacillus Species Isolated from Foods.</title>
        <authorList>
            <person name="Berendsen E.M."/>
            <person name="Wells-Bennik M.H."/>
            <person name="Krawcyk A.O."/>
            <person name="De Jong A."/>
            <person name="Holsappel S."/>
            <person name="Eijlander R.T."/>
            <person name="Kuipers O.P."/>
        </authorList>
    </citation>
    <scope>NUCLEOTIDE SEQUENCE [LARGE SCALE GENOMIC DNA]</scope>
    <source>
        <strain evidence="1 2">B4098</strain>
    </source>
</reference>
<accession>A0A150K6I2</accession>